<evidence type="ECO:0000313" key="1">
    <source>
        <dbReference type="EMBL" id="SEF34394.1"/>
    </source>
</evidence>
<dbReference type="RefSeq" id="WP_158104089.1">
    <property type="nucleotide sequence ID" value="NZ_FNUJ01000007.1"/>
</dbReference>
<evidence type="ECO:0000313" key="2">
    <source>
        <dbReference type="Proteomes" id="UP000198878"/>
    </source>
</evidence>
<reference evidence="2" key="1">
    <citation type="submission" date="2016-10" db="EMBL/GenBank/DDBJ databases">
        <authorList>
            <person name="Varghese N."/>
            <person name="Submissions S."/>
        </authorList>
    </citation>
    <scope>NUCLEOTIDE SEQUENCE [LARGE SCALE GENOMIC DNA]</scope>
    <source>
        <strain evidence="2">DSM 44654</strain>
    </source>
</reference>
<sequence length="47" mass="4895">MDLPPDIPIDPDAPPGALPDLPPGYVWGLKITAEAEVIKAADAEQEG</sequence>
<accession>A0A1H5R8J6</accession>
<dbReference type="AlphaFoldDB" id="A0A1H5R8J6"/>
<proteinExistence type="predicted"/>
<dbReference type="Proteomes" id="UP000198878">
    <property type="component" value="Unassembled WGS sequence"/>
</dbReference>
<organism evidence="1 2">
    <name type="scientific">Amycolatopsis pretoriensis</name>
    <dbReference type="NCBI Taxonomy" id="218821"/>
    <lineage>
        <taxon>Bacteria</taxon>
        <taxon>Bacillati</taxon>
        <taxon>Actinomycetota</taxon>
        <taxon>Actinomycetes</taxon>
        <taxon>Pseudonocardiales</taxon>
        <taxon>Pseudonocardiaceae</taxon>
        <taxon>Amycolatopsis</taxon>
    </lineage>
</organism>
<gene>
    <name evidence="1" type="ORF">SAMN05421837_107365</name>
</gene>
<keyword evidence="2" id="KW-1185">Reference proteome</keyword>
<name>A0A1H5R8J6_9PSEU</name>
<protein>
    <submittedName>
        <fullName evidence="1">Uncharacterized protein</fullName>
    </submittedName>
</protein>
<dbReference type="EMBL" id="FNUJ01000007">
    <property type="protein sequence ID" value="SEF34394.1"/>
    <property type="molecule type" value="Genomic_DNA"/>
</dbReference>
<dbReference type="STRING" id="218821.SAMN05421837_107365"/>